<proteinExistence type="predicted"/>
<accession>A0ABX6EKF5</accession>
<dbReference type="CDD" id="cd00683">
    <property type="entry name" value="Trans_IPPS_HH"/>
    <property type="match status" value="1"/>
</dbReference>
<dbReference type="SUPFAM" id="SSF48576">
    <property type="entry name" value="Terpenoid synthases"/>
    <property type="match status" value="1"/>
</dbReference>
<dbReference type="EMBL" id="CP044328">
    <property type="protein sequence ID" value="QGM93886.1"/>
    <property type="molecule type" value="Genomic_DNA"/>
</dbReference>
<evidence type="ECO:0000256" key="1">
    <source>
        <dbReference type="ARBA" id="ARBA00022679"/>
    </source>
</evidence>
<dbReference type="InterPro" id="IPR002060">
    <property type="entry name" value="Squ/phyt_synthse"/>
</dbReference>
<dbReference type="InterPro" id="IPR008949">
    <property type="entry name" value="Isoprenoid_synthase_dom_sf"/>
</dbReference>
<dbReference type="SFLD" id="SFLDG01212">
    <property type="entry name" value="Phytoene_synthase_like"/>
    <property type="match status" value="1"/>
</dbReference>
<dbReference type="Gene3D" id="1.10.600.10">
    <property type="entry name" value="Farnesyl Diphosphate Synthase"/>
    <property type="match status" value="1"/>
</dbReference>
<dbReference type="InterPro" id="IPR044843">
    <property type="entry name" value="Trans_IPPS_bact-type"/>
</dbReference>
<name>A0ABX6EKF5_9HYPH</name>
<dbReference type="SFLD" id="SFLDS00005">
    <property type="entry name" value="Isoprenoid_Synthase_Type_I"/>
    <property type="match status" value="1"/>
</dbReference>
<evidence type="ECO:0000313" key="2">
    <source>
        <dbReference type="EMBL" id="QGM93886.1"/>
    </source>
</evidence>
<dbReference type="RefSeq" id="WP_154451732.1">
    <property type="nucleotide sequence ID" value="NZ_CP044328.1"/>
</dbReference>
<reference evidence="2 3" key="2">
    <citation type="journal article" date="2021" name="AMB Express">
        <title>Isolation and characterisation of Methylocystis spp. for poly-3-hydroxybutyrate production using waste methane feedstocks.</title>
        <authorList>
            <person name="Rumah B.L."/>
            <person name="Stead C.E."/>
            <person name="Claxton Stevens B.H."/>
            <person name="Minton N.P."/>
            <person name="Grosse-Honebrink A."/>
            <person name="Zhang Y."/>
        </authorList>
    </citation>
    <scope>NUCLEOTIDE SEQUENCE [LARGE SCALE GENOMIC DNA]</scope>
    <source>
        <strain evidence="2 3">BRCS1</strain>
    </source>
</reference>
<dbReference type="Pfam" id="PF00494">
    <property type="entry name" value="SQS_PSY"/>
    <property type="match status" value="1"/>
</dbReference>
<organism evidence="2 3">
    <name type="scientific">Methylocystis rosea</name>
    <dbReference type="NCBI Taxonomy" id="173366"/>
    <lineage>
        <taxon>Bacteria</taxon>
        <taxon>Pseudomonadati</taxon>
        <taxon>Pseudomonadota</taxon>
        <taxon>Alphaproteobacteria</taxon>
        <taxon>Hyphomicrobiales</taxon>
        <taxon>Methylocystaceae</taxon>
        <taxon>Methylocystis</taxon>
    </lineage>
</organism>
<dbReference type="PANTHER" id="PTHR31480">
    <property type="entry name" value="BIFUNCTIONAL LYCOPENE CYCLASE/PHYTOENE SYNTHASE"/>
    <property type="match status" value="1"/>
</dbReference>
<dbReference type="SFLD" id="SFLDG01018">
    <property type="entry name" value="Squalene/Phytoene_Synthase_Lik"/>
    <property type="match status" value="1"/>
</dbReference>
<sequence length="348" mass="37970">MHPFSPDVAFAARDDHAACREAIRQGSRSFFAASLILPSRVRTPAYGLYAFCRLSDDAVDVEGGSFSALERLRERLAGAYEGRPNPVAADRAMADLVRRYAIPRAVPEALLDGLAWDAEGRRYETLDELFDYAARVAGTVGVMMTLMMGVREPQTLARACDLGIAMQLTNIARDVGEDARAGRLYLPLCWLREAGVDPEAFLARPGATPALKGVLARLLCEADALYTRARRGIAQLPLSCRPAILAAAMLYAEIGRELTSRYALDSITHRARVGATRKLALVARASIASPWLSDGAPIAPLDAAMFLIEAVARHPVRPLRGADNGAVSQFLRVLEMFERLERAERYGD</sequence>
<gene>
    <name evidence="2" type="ORF">F7D13_07535</name>
</gene>
<dbReference type="InterPro" id="IPR033904">
    <property type="entry name" value="Trans_IPPS_HH"/>
</dbReference>
<keyword evidence="3" id="KW-1185">Reference proteome</keyword>
<dbReference type="PROSITE" id="PS01045">
    <property type="entry name" value="SQUALEN_PHYTOEN_SYN_2"/>
    <property type="match status" value="1"/>
</dbReference>
<evidence type="ECO:0000313" key="3">
    <source>
        <dbReference type="Proteomes" id="UP000424673"/>
    </source>
</evidence>
<protein>
    <submittedName>
        <fullName evidence="2">Phytoene/squalene synthase family protein</fullName>
    </submittedName>
</protein>
<dbReference type="InterPro" id="IPR019845">
    <property type="entry name" value="Squalene/phytoene_synthase_CS"/>
</dbReference>
<dbReference type="Proteomes" id="UP000424673">
    <property type="component" value="Chromosome"/>
</dbReference>
<reference evidence="3" key="1">
    <citation type="submission" date="2019-09" db="EMBL/GenBank/DDBJ databases">
        <title>Isolation and complete genome sequencing of Methylocystis species.</title>
        <authorList>
            <person name="Rumah B.L."/>
            <person name="Stead C.E."/>
            <person name="Stevens B.C."/>
            <person name="Minton N.P."/>
            <person name="Grosse-Honebrink A."/>
            <person name="Zhang Y."/>
        </authorList>
    </citation>
    <scope>NUCLEOTIDE SEQUENCE [LARGE SCALE GENOMIC DNA]</scope>
    <source>
        <strain evidence="3">BRCS1</strain>
    </source>
</reference>
<keyword evidence="1" id="KW-0808">Transferase</keyword>